<proteinExistence type="predicted"/>
<accession>A0A074JTX6</accession>
<organism evidence="1 2">
    <name type="scientific">Thioclava indica</name>
    <dbReference type="NCBI Taxonomy" id="1353528"/>
    <lineage>
        <taxon>Bacteria</taxon>
        <taxon>Pseudomonadati</taxon>
        <taxon>Pseudomonadota</taxon>
        <taxon>Alphaproteobacteria</taxon>
        <taxon>Rhodobacterales</taxon>
        <taxon>Paracoccaceae</taxon>
        <taxon>Thioclava</taxon>
    </lineage>
</organism>
<sequence length="138" mass="14625">MFNRLKLHVLGVSALLGACVPTAGLDEIKRSYPDRQMFQFSSRVAGGELGYLCAPGVTPRATKARARKAHAAYEAEIRTYGDTFAAELVGALTAGTSPKAATRKVNGDSAVWARQAALKIEKTYQCLPISGPGVGVQD</sequence>
<evidence type="ECO:0008006" key="3">
    <source>
        <dbReference type="Google" id="ProtNLM"/>
    </source>
</evidence>
<reference evidence="1 2" key="1">
    <citation type="journal article" date="2015" name="Antonie Van Leeuwenhoek">
        <title>Thioclava indica sp. nov., isolated from surface seawater of the Indian Ocean.</title>
        <authorList>
            <person name="Liu Y."/>
            <person name="Lai Q."/>
            <person name="Du J."/>
            <person name="Xu H."/>
            <person name="Jiang L."/>
            <person name="Shao Z."/>
        </authorList>
    </citation>
    <scope>NUCLEOTIDE SEQUENCE [LARGE SCALE GENOMIC DNA]</scope>
    <source>
        <strain evidence="1 2">DT23-4</strain>
    </source>
</reference>
<protein>
    <recommendedName>
        <fullName evidence="3">Lipoprotein</fullName>
    </recommendedName>
</protein>
<dbReference type="OrthoDB" id="7867074at2"/>
<name>A0A074JTX6_9RHOB</name>
<dbReference type="Proteomes" id="UP000027471">
    <property type="component" value="Unassembled WGS sequence"/>
</dbReference>
<dbReference type="RefSeq" id="WP_038130749.1">
    <property type="nucleotide sequence ID" value="NZ_AUNB01000027.1"/>
</dbReference>
<comment type="caution">
    <text evidence="1">The sequence shown here is derived from an EMBL/GenBank/DDBJ whole genome shotgun (WGS) entry which is preliminary data.</text>
</comment>
<evidence type="ECO:0000313" key="2">
    <source>
        <dbReference type="Proteomes" id="UP000027471"/>
    </source>
</evidence>
<gene>
    <name evidence="1" type="ORF">DT23_15445</name>
</gene>
<dbReference type="STRING" id="1353528.DT23_15445"/>
<keyword evidence="2" id="KW-1185">Reference proteome</keyword>
<evidence type="ECO:0000313" key="1">
    <source>
        <dbReference type="EMBL" id="KEO59929.1"/>
    </source>
</evidence>
<dbReference type="EMBL" id="AUNB01000027">
    <property type="protein sequence ID" value="KEO59929.1"/>
    <property type="molecule type" value="Genomic_DNA"/>
</dbReference>
<dbReference type="PROSITE" id="PS51257">
    <property type="entry name" value="PROKAR_LIPOPROTEIN"/>
    <property type="match status" value="1"/>
</dbReference>
<dbReference type="AlphaFoldDB" id="A0A074JTX6"/>
<dbReference type="eggNOG" id="ENOG50300IR">
    <property type="taxonomic scope" value="Bacteria"/>
</dbReference>